<protein>
    <submittedName>
        <fullName evidence="4">Ras-related protein Rac</fullName>
    </submittedName>
</protein>
<gene>
    <name evidence="4" type="ORF">AKO1_013009</name>
</gene>
<dbReference type="InterPro" id="IPR027417">
    <property type="entry name" value="P-loop_NTPase"/>
</dbReference>
<dbReference type="PRINTS" id="PR00449">
    <property type="entry name" value="RASTRNSFRMNG"/>
</dbReference>
<dbReference type="SUPFAM" id="SSF52540">
    <property type="entry name" value="P-loop containing nucleoside triphosphate hydrolases"/>
    <property type="match status" value="1"/>
</dbReference>
<dbReference type="GO" id="GO:0007264">
    <property type="term" value="P:small GTPase-mediated signal transduction"/>
    <property type="evidence" value="ECO:0007669"/>
    <property type="project" value="InterPro"/>
</dbReference>
<comment type="caution">
    <text evidence="4">The sequence shown here is derived from an EMBL/GenBank/DDBJ whole genome shotgun (WGS) entry which is preliminary data.</text>
</comment>
<dbReference type="FunFam" id="3.40.50.300:FF:001179">
    <property type="entry name" value="Rho family GTPase"/>
    <property type="match status" value="1"/>
</dbReference>
<evidence type="ECO:0000313" key="4">
    <source>
        <dbReference type="EMBL" id="KAL0482279.1"/>
    </source>
</evidence>
<dbReference type="PANTHER" id="PTHR24072">
    <property type="entry name" value="RHO FAMILY GTPASE"/>
    <property type="match status" value="1"/>
</dbReference>
<dbReference type="PROSITE" id="PS51420">
    <property type="entry name" value="RHO"/>
    <property type="match status" value="1"/>
</dbReference>
<name>A0AAW2Z022_9EUKA</name>
<keyword evidence="3" id="KW-0342">GTP-binding</keyword>
<dbReference type="InterPro" id="IPR003578">
    <property type="entry name" value="Small_GTPase_Rho"/>
</dbReference>
<dbReference type="InterPro" id="IPR005225">
    <property type="entry name" value="Small_GTP-bd"/>
</dbReference>
<dbReference type="NCBIfam" id="TIGR00231">
    <property type="entry name" value="small_GTP"/>
    <property type="match status" value="1"/>
</dbReference>
<accession>A0AAW2Z022</accession>
<organism evidence="4 5">
    <name type="scientific">Acrasis kona</name>
    <dbReference type="NCBI Taxonomy" id="1008807"/>
    <lineage>
        <taxon>Eukaryota</taxon>
        <taxon>Discoba</taxon>
        <taxon>Heterolobosea</taxon>
        <taxon>Tetramitia</taxon>
        <taxon>Eutetramitia</taxon>
        <taxon>Acrasidae</taxon>
        <taxon>Acrasis</taxon>
    </lineage>
</organism>
<comment type="similarity">
    <text evidence="1">Belongs to the small GTPase superfamily. Rho family.</text>
</comment>
<dbReference type="CDD" id="cd00157">
    <property type="entry name" value="Rho"/>
    <property type="match status" value="1"/>
</dbReference>
<dbReference type="GO" id="GO:0005525">
    <property type="term" value="F:GTP binding"/>
    <property type="evidence" value="ECO:0007669"/>
    <property type="project" value="UniProtKB-KW"/>
</dbReference>
<evidence type="ECO:0000313" key="5">
    <source>
        <dbReference type="Proteomes" id="UP001431209"/>
    </source>
</evidence>
<dbReference type="GO" id="GO:0003924">
    <property type="term" value="F:GTPase activity"/>
    <property type="evidence" value="ECO:0007669"/>
    <property type="project" value="InterPro"/>
</dbReference>
<dbReference type="EMBL" id="JAOPGA020000837">
    <property type="protein sequence ID" value="KAL0482279.1"/>
    <property type="molecule type" value="Genomic_DNA"/>
</dbReference>
<evidence type="ECO:0000256" key="2">
    <source>
        <dbReference type="ARBA" id="ARBA00022741"/>
    </source>
</evidence>
<keyword evidence="5" id="KW-1185">Reference proteome</keyword>
<dbReference type="PROSITE" id="PS51421">
    <property type="entry name" value="RAS"/>
    <property type="match status" value="1"/>
</dbReference>
<evidence type="ECO:0000256" key="1">
    <source>
        <dbReference type="ARBA" id="ARBA00010142"/>
    </source>
</evidence>
<sequence length="204" mass="22436">MADTISSIKCVNIGDSGVGKTCVLVSYVENEFPEEHVPTAFDNYTAIVDHNKRPITVGLWDTSGVASDTMRPLSYNDAKVFIIYFSLVDRDSFNHVELKWVKELEQNKHLGTPYLLVGNKSDLRDDADACKTLGVTPISKKEGQELAKKVGAYGYFECSAKLQTGLGEVFEAAVAAVVEPTKLLSEKDLKKIVDKKKKGGCKNQ</sequence>
<reference evidence="4 5" key="1">
    <citation type="submission" date="2024-03" db="EMBL/GenBank/DDBJ databases">
        <title>The Acrasis kona genome and developmental transcriptomes reveal deep origins of eukaryotic multicellular pathways.</title>
        <authorList>
            <person name="Sheikh S."/>
            <person name="Fu C.-J."/>
            <person name="Brown M.W."/>
            <person name="Baldauf S.L."/>
        </authorList>
    </citation>
    <scope>NUCLEOTIDE SEQUENCE [LARGE SCALE GENOMIC DNA]</scope>
    <source>
        <strain evidence="4 5">ATCC MYA-3509</strain>
    </source>
</reference>
<keyword evidence="2" id="KW-0547">Nucleotide-binding</keyword>
<dbReference type="SMART" id="SM00173">
    <property type="entry name" value="RAS"/>
    <property type="match status" value="1"/>
</dbReference>
<dbReference type="SMART" id="SM00174">
    <property type="entry name" value="RHO"/>
    <property type="match status" value="1"/>
</dbReference>
<dbReference type="SMART" id="SM00175">
    <property type="entry name" value="RAB"/>
    <property type="match status" value="1"/>
</dbReference>
<dbReference type="InterPro" id="IPR001806">
    <property type="entry name" value="Small_GTPase"/>
</dbReference>
<evidence type="ECO:0000256" key="3">
    <source>
        <dbReference type="ARBA" id="ARBA00023134"/>
    </source>
</evidence>
<dbReference type="PROSITE" id="PS51419">
    <property type="entry name" value="RAB"/>
    <property type="match status" value="1"/>
</dbReference>
<dbReference type="Gene3D" id="3.40.50.300">
    <property type="entry name" value="P-loop containing nucleotide triphosphate hydrolases"/>
    <property type="match status" value="1"/>
</dbReference>
<dbReference type="AlphaFoldDB" id="A0AAW2Z022"/>
<proteinExistence type="inferred from homology"/>
<dbReference type="Proteomes" id="UP001431209">
    <property type="component" value="Unassembled WGS sequence"/>
</dbReference>
<dbReference type="Pfam" id="PF00071">
    <property type="entry name" value="Ras"/>
    <property type="match status" value="1"/>
</dbReference>